<dbReference type="FunFam" id="3.40.50.11060:FF:000001">
    <property type="entry name" value="GTPase HflX"/>
    <property type="match status" value="1"/>
</dbReference>
<sequence length="432" mass="49389">MENQAVGFVSLENSPEKAVLIGISHPPEVLKWQAEEHLEELEELADTAGAKVLFKFIQDRKQIDPVYAIGSGKVQELKPIIEENTIDLVIFDDELTPGQKRNLERELDCKILDRTGLILQIFAVRAKSAQAKHQVELAQLEYLLPRLTRQWTHLSKQKGGIGTKGPGETQIETDRRLIWRRISTLKQKLKEHSRQRETRTSWRDSITKIALVGYTNAGKSTLMNALCPKANAYSEDRLFATLDTTTRRLHLKQNKQAILSDTVGFIRKLPHNLVESFKSTLEEVREADILLHVVDVSHPSFEEHIRIVDETLDEIGAKNKQTILVLNKIDRLEQNDTFLGLAQKFEGSVLISAARGINLSGLMERLSDLIQADFDERFIRVHVSDYKLISYLHEKTEIISKRYDDEDVEIQFRVPKKIANQIDGVLRQHQVS</sequence>
<feature type="binding site" evidence="8">
    <location>
        <position position="241"/>
    </location>
    <ligand>
        <name>Mg(2+)</name>
        <dbReference type="ChEBI" id="CHEBI:18420"/>
    </ligand>
</feature>
<dbReference type="InterPro" id="IPR006073">
    <property type="entry name" value="GTP-bd"/>
</dbReference>
<dbReference type="Gene3D" id="6.10.250.2860">
    <property type="match status" value="1"/>
</dbReference>
<dbReference type="Pfam" id="PF16360">
    <property type="entry name" value="GTP-bdg_M"/>
    <property type="match status" value="1"/>
</dbReference>
<dbReference type="eggNOG" id="COG2262">
    <property type="taxonomic scope" value="Bacteria"/>
</dbReference>
<evidence type="ECO:0000256" key="1">
    <source>
        <dbReference type="ARBA" id="ARBA00022490"/>
    </source>
</evidence>
<dbReference type="NCBIfam" id="TIGR03156">
    <property type="entry name" value="GTP_HflX"/>
    <property type="match status" value="1"/>
</dbReference>
<dbReference type="HAMAP" id="MF_00900">
    <property type="entry name" value="GTPase_HflX"/>
    <property type="match status" value="1"/>
</dbReference>
<feature type="binding site" evidence="7">
    <location>
        <begin position="213"/>
        <end position="220"/>
    </location>
    <ligand>
        <name>GTP</name>
        <dbReference type="ChEBI" id="CHEBI:37565"/>
    </ligand>
</feature>
<name>B3QTG4_CHLT3</name>
<dbReference type="PIRSF" id="PIRSF006809">
    <property type="entry name" value="GTP-binding_hflX_prd"/>
    <property type="match status" value="1"/>
</dbReference>
<dbReference type="GO" id="GO:0003924">
    <property type="term" value="F:GTPase activity"/>
    <property type="evidence" value="ECO:0007669"/>
    <property type="project" value="UniProtKB-UniRule"/>
</dbReference>
<evidence type="ECO:0000256" key="7">
    <source>
        <dbReference type="PIRSR" id="PIRSR006809-1"/>
    </source>
</evidence>
<keyword evidence="2 8" id="KW-0479">Metal-binding</keyword>
<dbReference type="HOGENOM" id="CLU_019597_1_0_10"/>
<dbReference type="Proteomes" id="UP000001208">
    <property type="component" value="Chromosome"/>
</dbReference>
<dbReference type="Pfam" id="PF13167">
    <property type="entry name" value="GTP-bdg_N"/>
    <property type="match status" value="1"/>
</dbReference>
<dbReference type="InterPro" id="IPR016496">
    <property type="entry name" value="GTPase_HflX"/>
</dbReference>
<dbReference type="CDD" id="cd01878">
    <property type="entry name" value="HflX"/>
    <property type="match status" value="1"/>
</dbReference>
<dbReference type="PANTHER" id="PTHR10229">
    <property type="entry name" value="GTP-BINDING PROTEIN HFLX"/>
    <property type="match status" value="1"/>
</dbReference>
<proteinExistence type="inferred from homology"/>
<dbReference type="GO" id="GO:0043022">
    <property type="term" value="F:ribosome binding"/>
    <property type="evidence" value="ECO:0007669"/>
    <property type="project" value="TreeGrafter"/>
</dbReference>
<evidence type="ECO:0000256" key="2">
    <source>
        <dbReference type="ARBA" id="ARBA00022723"/>
    </source>
</evidence>
<gene>
    <name evidence="6" type="primary">hflX</name>
    <name evidence="10" type="ordered locus">Ctha_0239</name>
</gene>
<dbReference type="RefSeq" id="WP_012498794.1">
    <property type="nucleotide sequence ID" value="NC_011026.1"/>
</dbReference>
<feature type="binding site" evidence="7">
    <location>
        <begin position="261"/>
        <end position="264"/>
    </location>
    <ligand>
        <name>GTP</name>
        <dbReference type="ChEBI" id="CHEBI:37565"/>
    </ligand>
</feature>
<feature type="domain" description="Hflx-type G" evidence="9">
    <location>
        <begin position="207"/>
        <end position="374"/>
    </location>
</feature>
<comment type="cofactor">
    <cofactor evidence="8">
        <name>Mg(2+)</name>
        <dbReference type="ChEBI" id="CHEBI:18420"/>
    </cofactor>
</comment>
<dbReference type="Pfam" id="PF01926">
    <property type="entry name" value="MMR_HSR1"/>
    <property type="match status" value="1"/>
</dbReference>
<dbReference type="InterPro" id="IPR032305">
    <property type="entry name" value="GTP-bd_M"/>
</dbReference>
<dbReference type="PANTHER" id="PTHR10229:SF0">
    <property type="entry name" value="GTP-BINDING PROTEIN 6-RELATED"/>
    <property type="match status" value="1"/>
</dbReference>
<dbReference type="PROSITE" id="PS51705">
    <property type="entry name" value="G_HFLX"/>
    <property type="match status" value="1"/>
</dbReference>
<keyword evidence="4 8" id="KW-0460">Magnesium</keyword>
<dbReference type="Gene3D" id="3.40.50.11060">
    <property type="entry name" value="GTPase HflX, N-terminal domain"/>
    <property type="match status" value="1"/>
</dbReference>
<evidence type="ECO:0000259" key="9">
    <source>
        <dbReference type="PROSITE" id="PS51705"/>
    </source>
</evidence>
<evidence type="ECO:0000313" key="10">
    <source>
        <dbReference type="EMBL" id="ACF12710.1"/>
    </source>
</evidence>
<dbReference type="KEGG" id="cts:Ctha_0239"/>
<dbReference type="InterPro" id="IPR025121">
    <property type="entry name" value="GTPase_HflX_N"/>
</dbReference>
<dbReference type="SUPFAM" id="SSF52540">
    <property type="entry name" value="P-loop containing nucleoside triphosphate hydrolases"/>
    <property type="match status" value="1"/>
</dbReference>
<organism evidence="10 11">
    <name type="scientific">Chloroherpeton thalassium (strain ATCC 35110 / GB-78)</name>
    <dbReference type="NCBI Taxonomy" id="517418"/>
    <lineage>
        <taxon>Bacteria</taxon>
        <taxon>Pseudomonadati</taxon>
        <taxon>Chlorobiota</taxon>
        <taxon>Chlorobiia</taxon>
        <taxon>Chlorobiales</taxon>
        <taxon>Chloroherpetonaceae</taxon>
        <taxon>Chloroherpeton</taxon>
    </lineage>
</organism>
<keyword evidence="5 6" id="KW-0342">GTP-binding</keyword>
<dbReference type="InterPro" id="IPR030394">
    <property type="entry name" value="G_HFLX_dom"/>
</dbReference>
<dbReference type="OrthoDB" id="9812272at2"/>
<reference evidence="10 11" key="1">
    <citation type="submission" date="2008-06" db="EMBL/GenBank/DDBJ databases">
        <title>Complete sequence of Chloroherpeton thalassium ATCC 35110.</title>
        <authorList>
            <consortium name="US DOE Joint Genome Institute"/>
            <person name="Lucas S."/>
            <person name="Copeland A."/>
            <person name="Lapidus A."/>
            <person name="Glavina del Rio T."/>
            <person name="Dalin E."/>
            <person name="Tice H."/>
            <person name="Bruce D."/>
            <person name="Goodwin L."/>
            <person name="Pitluck S."/>
            <person name="Schmutz J."/>
            <person name="Larimer F."/>
            <person name="Land M."/>
            <person name="Hauser L."/>
            <person name="Kyrpides N."/>
            <person name="Mikhailova N."/>
            <person name="Liu Z."/>
            <person name="Li T."/>
            <person name="Zhao F."/>
            <person name="Overmann J."/>
            <person name="Bryant D.A."/>
            <person name="Richardson P."/>
        </authorList>
    </citation>
    <scope>NUCLEOTIDE SEQUENCE [LARGE SCALE GENOMIC DNA]</scope>
    <source>
        <strain evidence="11">ATCC 35110 / GB-78</strain>
    </source>
</reference>
<comment type="subcellular location">
    <subcellularLocation>
        <location evidence="6">Cytoplasm</location>
    </subcellularLocation>
    <text evidence="6">May associate with membranes.</text>
</comment>
<dbReference type="InterPro" id="IPR042108">
    <property type="entry name" value="GTPase_HflX_N_sf"/>
</dbReference>
<keyword evidence="1 6" id="KW-0963">Cytoplasm</keyword>
<dbReference type="GO" id="GO:0046872">
    <property type="term" value="F:metal ion binding"/>
    <property type="evidence" value="ECO:0007669"/>
    <property type="project" value="UniProtKB-KW"/>
</dbReference>
<keyword evidence="11" id="KW-1185">Reference proteome</keyword>
<comment type="similarity">
    <text evidence="6">Belongs to the TRAFAC class OBG-HflX-like GTPase superfamily. HflX GTPase family.</text>
</comment>
<dbReference type="EMBL" id="CP001100">
    <property type="protein sequence ID" value="ACF12710.1"/>
    <property type="molecule type" value="Genomic_DNA"/>
</dbReference>
<feature type="binding site" evidence="7">
    <location>
        <begin position="239"/>
        <end position="243"/>
    </location>
    <ligand>
        <name>GTP</name>
        <dbReference type="ChEBI" id="CHEBI:37565"/>
    </ligand>
</feature>
<evidence type="ECO:0000256" key="3">
    <source>
        <dbReference type="ARBA" id="ARBA00022741"/>
    </source>
</evidence>
<evidence type="ECO:0000256" key="6">
    <source>
        <dbReference type="HAMAP-Rule" id="MF_00900"/>
    </source>
</evidence>
<evidence type="ECO:0000256" key="8">
    <source>
        <dbReference type="PIRSR" id="PIRSR006809-2"/>
    </source>
</evidence>
<protein>
    <recommendedName>
        <fullName evidence="6">GTPase HflX</fullName>
    </recommendedName>
    <alternativeName>
        <fullName evidence="6">GTP-binding protein HflX</fullName>
    </alternativeName>
</protein>
<keyword evidence="3 6" id="KW-0547">Nucleotide-binding</keyword>
<dbReference type="InterPro" id="IPR027417">
    <property type="entry name" value="P-loop_NTPase"/>
</dbReference>
<evidence type="ECO:0000256" key="4">
    <source>
        <dbReference type="ARBA" id="ARBA00022842"/>
    </source>
</evidence>
<accession>B3QTG4</accession>
<evidence type="ECO:0000313" key="11">
    <source>
        <dbReference type="Proteomes" id="UP000001208"/>
    </source>
</evidence>
<comment type="function">
    <text evidence="6">GTPase that associates with the 50S ribosomal subunit and may have a role during protein synthesis or ribosome biogenesis.</text>
</comment>
<dbReference type="PRINTS" id="PR00326">
    <property type="entry name" value="GTP1OBG"/>
</dbReference>
<dbReference type="AlphaFoldDB" id="B3QTG4"/>
<dbReference type="GO" id="GO:0005737">
    <property type="term" value="C:cytoplasm"/>
    <property type="evidence" value="ECO:0007669"/>
    <property type="project" value="UniProtKB-SubCell"/>
</dbReference>
<evidence type="ECO:0000256" key="5">
    <source>
        <dbReference type="ARBA" id="ARBA00023134"/>
    </source>
</evidence>
<feature type="binding site" evidence="8">
    <location>
        <position position="220"/>
    </location>
    <ligand>
        <name>Mg(2+)</name>
        <dbReference type="ChEBI" id="CHEBI:18420"/>
    </ligand>
</feature>
<dbReference type="GO" id="GO:0005525">
    <property type="term" value="F:GTP binding"/>
    <property type="evidence" value="ECO:0007669"/>
    <property type="project" value="UniProtKB-UniRule"/>
</dbReference>
<dbReference type="Gene3D" id="3.40.50.300">
    <property type="entry name" value="P-loop containing nucleotide triphosphate hydrolases"/>
    <property type="match status" value="1"/>
</dbReference>
<feature type="binding site" evidence="7">
    <location>
        <begin position="327"/>
        <end position="330"/>
    </location>
    <ligand>
        <name>GTP</name>
        <dbReference type="ChEBI" id="CHEBI:37565"/>
    </ligand>
</feature>
<dbReference type="STRING" id="517418.Ctha_0239"/>
<comment type="subunit">
    <text evidence="6">Monomer. Associates with the 50S ribosomal subunit.</text>
</comment>